<comment type="caution">
    <text evidence="1">The sequence shown here is derived from an EMBL/GenBank/DDBJ whole genome shotgun (WGS) entry which is preliminary data.</text>
</comment>
<protein>
    <submittedName>
        <fullName evidence="1">V-type ATP synthase subunit E</fullName>
    </submittedName>
</protein>
<dbReference type="EMBL" id="NVUU01000037">
    <property type="protein sequence ID" value="PCI94532.1"/>
    <property type="molecule type" value="Genomic_DNA"/>
</dbReference>
<proteinExistence type="predicted"/>
<dbReference type="AlphaFoldDB" id="A0A2A4YI34"/>
<evidence type="ECO:0000313" key="1">
    <source>
        <dbReference type="EMBL" id="PCI94532.1"/>
    </source>
</evidence>
<reference evidence="2" key="1">
    <citation type="submission" date="2017-08" db="EMBL/GenBank/DDBJ databases">
        <title>A dynamic microbial community with high functional redundancy inhabits the cold, oxic subseafloor aquifer.</title>
        <authorList>
            <person name="Tully B.J."/>
            <person name="Wheat C.G."/>
            <person name="Glazer B.T."/>
            <person name="Huber J.A."/>
        </authorList>
    </citation>
    <scope>NUCLEOTIDE SEQUENCE [LARGE SCALE GENOMIC DNA]</scope>
</reference>
<dbReference type="Proteomes" id="UP000217838">
    <property type="component" value="Unassembled WGS sequence"/>
</dbReference>
<evidence type="ECO:0000313" key="2">
    <source>
        <dbReference type="Proteomes" id="UP000217838"/>
    </source>
</evidence>
<organism evidence="1 2">
    <name type="scientific">Aerophobetes bacterium</name>
    <dbReference type="NCBI Taxonomy" id="2030807"/>
    <lineage>
        <taxon>Bacteria</taxon>
        <taxon>Candidatus Aerophobota</taxon>
    </lineage>
</organism>
<sequence length="211" mass="23977">MEVLDSGQDKVKKICDALRKETLDPAKKEAKGIVDKAILEAEKIVLRAKKDAESIYEENKKKMKQERNVLQSSLNLACKQSIEALRQEIEENLFNRSLAKEFKEKASTEEVVVSFINVVVQAIEKEGLKGDIDVIIPKHLSKDTVANQLAANAVSRLRESSLVLEDRMSGIEVKMKKEHLTIEMSDQTLLSLFSRFVREEFRSLLFETKPS</sequence>
<accession>A0A2A4YI34</accession>
<gene>
    <name evidence="1" type="ORF">COB11_03715</name>
</gene>
<name>A0A2A4YI34_UNCAE</name>
<dbReference type="Gene3D" id="1.20.5.2950">
    <property type="match status" value="1"/>
</dbReference>